<sequence>MAQFVPLKGFEDQYEIQTTYPYNIRNKDTLNNNIGIYTKRDGIIIGLNGKRYRKHKLIAKQFLPGYSEPKPIYHKNGDKFDNHLDNLTYKRSDVNSNEQL</sequence>
<evidence type="ECO:0008006" key="4">
    <source>
        <dbReference type="Google" id="ProtNLM"/>
    </source>
</evidence>
<organism evidence="2 3">
    <name type="scientific">Tritrichomonas musculus</name>
    <dbReference type="NCBI Taxonomy" id="1915356"/>
    <lineage>
        <taxon>Eukaryota</taxon>
        <taxon>Metamonada</taxon>
        <taxon>Parabasalia</taxon>
        <taxon>Tritrichomonadida</taxon>
        <taxon>Tritrichomonadidae</taxon>
        <taxon>Tritrichomonas</taxon>
    </lineage>
</organism>
<protein>
    <recommendedName>
        <fullName evidence="4">HNH nuclease domain-containing protein</fullName>
    </recommendedName>
</protein>
<dbReference type="EMBL" id="JAPFFF010000066">
    <property type="protein sequence ID" value="KAK8836409.1"/>
    <property type="molecule type" value="Genomic_DNA"/>
</dbReference>
<dbReference type="Gene3D" id="3.90.75.20">
    <property type="match status" value="1"/>
</dbReference>
<evidence type="ECO:0000313" key="2">
    <source>
        <dbReference type="EMBL" id="KAK8836409.1"/>
    </source>
</evidence>
<comment type="caution">
    <text evidence="2">The sequence shown here is derived from an EMBL/GenBank/DDBJ whole genome shotgun (WGS) entry which is preliminary data.</text>
</comment>
<gene>
    <name evidence="1" type="ORF">M9Y10_039735</name>
    <name evidence="2" type="ORF">M9Y10_039752</name>
</gene>
<dbReference type="InterPro" id="IPR044925">
    <property type="entry name" value="His-Me_finger_sf"/>
</dbReference>
<reference evidence="2 3" key="1">
    <citation type="submission" date="2024-04" db="EMBL/GenBank/DDBJ databases">
        <title>Tritrichomonas musculus Genome.</title>
        <authorList>
            <person name="Alves-Ferreira E."/>
            <person name="Grigg M."/>
            <person name="Lorenzi H."/>
            <person name="Galac M."/>
        </authorList>
    </citation>
    <scope>NUCLEOTIDE SEQUENCE [LARGE SCALE GENOMIC DNA]</scope>
    <source>
        <strain evidence="2 3">EAF2021</strain>
    </source>
</reference>
<dbReference type="Proteomes" id="UP001470230">
    <property type="component" value="Unassembled WGS sequence"/>
</dbReference>
<dbReference type="SUPFAM" id="SSF54060">
    <property type="entry name" value="His-Me finger endonucleases"/>
    <property type="match status" value="1"/>
</dbReference>
<accession>A0ABR2GR77</accession>
<proteinExistence type="predicted"/>
<dbReference type="EMBL" id="JAPFFF010000066">
    <property type="protein sequence ID" value="KAK8836392.1"/>
    <property type="molecule type" value="Genomic_DNA"/>
</dbReference>
<evidence type="ECO:0000313" key="1">
    <source>
        <dbReference type="EMBL" id="KAK8836392.1"/>
    </source>
</evidence>
<name>A0ABR2GR77_9EUKA</name>
<evidence type="ECO:0000313" key="3">
    <source>
        <dbReference type="Proteomes" id="UP001470230"/>
    </source>
</evidence>
<keyword evidence="3" id="KW-1185">Reference proteome</keyword>